<sequence length="104" mass="10465">MQDQRPALYANLKPSAAGLVLAGSAAARAEGTSLDQAGIPALDVPGFSERVPAGMPLFAALPHMAPGAEVDVRGIETSGLVAFGPSVPQMVDPNADIATGSLKK</sequence>
<proteinExistence type="predicted"/>
<keyword evidence="2" id="KW-1185">Reference proteome</keyword>
<accession>A0A2R4WU97</accession>
<dbReference type="Proteomes" id="UP000244755">
    <property type="component" value="Chromosome 1"/>
</dbReference>
<name>A0A2R4WU97_9HYPH</name>
<dbReference type="EMBL" id="CP028843">
    <property type="protein sequence ID" value="AWB25120.1"/>
    <property type="molecule type" value="Genomic_DNA"/>
</dbReference>
<reference evidence="1 2" key="1">
    <citation type="submission" date="2018-04" db="EMBL/GenBank/DDBJ databases">
        <title>Methylobacterium sp. PR1016A genome.</title>
        <authorList>
            <person name="Park W."/>
        </authorList>
    </citation>
    <scope>NUCLEOTIDE SEQUENCE [LARGE SCALE GENOMIC DNA]</scope>
    <source>
        <strain evidence="1 2">PR1016A</strain>
    </source>
</reference>
<dbReference type="KEGG" id="mee:DA075_26505"/>
<evidence type="ECO:0000313" key="1">
    <source>
        <dbReference type="EMBL" id="AWB25120.1"/>
    </source>
</evidence>
<evidence type="ECO:0000313" key="2">
    <source>
        <dbReference type="Proteomes" id="UP000244755"/>
    </source>
</evidence>
<organism evidence="1 2">
    <name type="scientific">Methylobacterium currus</name>
    <dbReference type="NCBI Taxonomy" id="2051553"/>
    <lineage>
        <taxon>Bacteria</taxon>
        <taxon>Pseudomonadati</taxon>
        <taxon>Pseudomonadota</taxon>
        <taxon>Alphaproteobacteria</taxon>
        <taxon>Hyphomicrobiales</taxon>
        <taxon>Methylobacteriaceae</taxon>
        <taxon>Methylobacterium</taxon>
    </lineage>
</organism>
<dbReference type="OrthoDB" id="7997406at2"/>
<dbReference type="AlphaFoldDB" id="A0A2R4WU97"/>
<protein>
    <submittedName>
        <fullName evidence="1">Uncharacterized protein</fullName>
    </submittedName>
</protein>
<gene>
    <name evidence="1" type="ORF">DA075_26505</name>
</gene>